<comment type="caution">
    <text evidence="3">The sequence shown here is derived from an EMBL/GenBank/DDBJ whole genome shotgun (WGS) entry which is preliminary data.</text>
</comment>
<organism evidence="3 4">
    <name type="scientific">Solirubrobacter ginsenosidimutans</name>
    <dbReference type="NCBI Taxonomy" id="490573"/>
    <lineage>
        <taxon>Bacteria</taxon>
        <taxon>Bacillati</taxon>
        <taxon>Actinomycetota</taxon>
        <taxon>Thermoleophilia</taxon>
        <taxon>Solirubrobacterales</taxon>
        <taxon>Solirubrobacteraceae</taxon>
        <taxon>Solirubrobacter</taxon>
    </lineage>
</organism>
<keyword evidence="1" id="KW-0732">Signal</keyword>
<gene>
    <name evidence="3" type="ORF">OM076_31340</name>
</gene>
<accession>A0A9X3S2N9</accession>
<name>A0A9X3S2N9_9ACTN</name>
<evidence type="ECO:0000259" key="2">
    <source>
        <dbReference type="Pfam" id="PF13449"/>
    </source>
</evidence>
<dbReference type="SUPFAM" id="SSF63829">
    <property type="entry name" value="Calcium-dependent phosphotriesterase"/>
    <property type="match status" value="1"/>
</dbReference>
<keyword evidence="4" id="KW-1185">Reference proteome</keyword>
<dbReference type="PANTHER" id="PTHR37957">
    <property type="entry name" value="BLR7070 PROTEIN"/>
    <property type="match status" value="1"/>
</dbReference>
<proteinExistence type="predicted"/>
<feature type="domain" description="Phytase-like" evidence="2">
    <location>
        <begin position="58"/>
        <end position="365"/>
    </location>
</feature>
<dbReference type="Proteomes" id="UP001149140">
    <property type="component" value="Unassembled WGS sequence"/>
</dbReference>
<feature type="signal peptide" evidence="1">
    <location>
        <begin position="1"/>
        <end position="21"/>
    </location>
</feature>
<dbReference type="EMBL" id="JAPDOD010000038">
    <property type="protein sequence ID" value="MDA0164805.1"/>
    <property type="molecule type" value="Genomic_DNA"/>
</dbReference>
<protein>
    <submittedName>
        <fullName evidence="3">Esterase-like activity of phytase family protein</fullName>
    </submittedName>
</protein>
<dbReference type="RefSeq" id="WP_270044056.1">
    <property type="nucleotide sequence ID" value="NZ_JAPDOD010000038.1"/>
</dbReference>
<dbReference type="AlphaFoldDB" id="A0A9X3S2N9"/>
<reference evidence="3" key="1">
    <citation type="submission" date="2022-10" db="EMBL/GenBank/DDBJ databases">
        <title>The WGS of Solirubrobacter ginsenosidimutans DSM 21036.</title>
        <authorList>
            <person name="Jiang Z."/>
        </authorList>
    </citation>
    <scope>NUCLEOTIDE SEQUENCE</scope>
    <source>
        <strain evidence="3">DSM 21036</strain>
    </source>
</reference>
<feature type="chain" id="PRO_5040960935" evidence="1">
    <location>
        <begin position="22"/>
        <end position="390"/>
    </location>
</feature>
<dbReference type="PANTHER" id="PTHR37957:SF1">
    <property type="entry name" value="PHYTASE-LIKE DOMAIN-CONTAINING PROTEIN"/>
    <property type="match status" value="1"/>
</dbReference>
<sequence>MKRLLAATAALTALLAGSAHAAEPKLEARAILPADASFPAPFNGVVNTDPVFVPGSSQPVGGFSALLDAGNGDFYAMPDNGFGSKANSRSFILRLYTVRPKWKTEWSGKGDVKILDALTLSDPDAKVPFPIVNENTPERILTGGDFDIESVRQAPDGTFYFGEEFGPFIVHVDGKGRVLDAPVPLPRVFSPDNPFLLGRTPNLASSNGFEGMALSKDGKTLYPFLEGPLVGDDPLVRHVYEFDVSERRYTGRNWIYRMSIPGTLVSDAVAYSKDQLIITERDNGQGPAAAWKKAFVIDVPANKPNLQKHEIVDLLNVNDKDGISENPIRPGDFGLGNPFKFPYQTVEAVLPLSNNELAFVNDTNFGSTGRNPNLPDYSDFIIVKVPGIKG</sequence>
<evidence type="ECO:0000313" key="4">
    <source>
        <dbReference type="Proteomes" id="UP001149140"/>
    </source>
</evidence>
<evidence type="ECO:0000313" key="3">
    <source>
        <dbReference type="EMBL" id="MDA0164805.1"/>
    </source>
</evidence>
<evidence type="ECO:0000256" key="1">
    <source>
        <dbReference type="SAM" id="SignalP"/>
    </source>
</evidence>
<dbReference type="InterPro" id="IPR027372">
    <property type="entry name" value="Phytase-like_dom"/>
</dbReference>
<dbReference type="Pfam" id="PF13449">
    <property type="entry name" value="Phytase-like"/>
    <property type="match status" value="1"/>
</dbReference>